<keyword evidence="1" id="KW-0175">Coiled coil</keyword>
<feature type="region of interest" description="Disordered" evidence="2">
    <location>
        <begin position="94"/>
        <end position="117"/>
    </location>
</feature>
<accession>A0ABX9F9Y0</accession>
<dbReference type="RefSeq" id="WP_112238235.1">
    <property type="nucleotide sequence ID" value="NZ_QMCH01000003.1"/>
</dbReference>
<evidence type="ECO:0000313" key="3">
    <source>
        <dbReference type="EMBL" id="RAZ42309.1"/>
    </source>
</evidence>
<reference evidence="3 4" key="1">
    <citation type="submission" date="2018-06" db="EMBL/GenBank/DDBJ databases">
        <title>Genome of strain Polynucleobacter sp. FUKU-NW-11.</title>
        <authorList>
            <person name="Hahn M.W."/>
        </authorList>
    </citation>
    <scope>NUCLEOTIDE SEQUENCE [LARGE SCALE GENOMIC DNA]</scope>
    <source>
        <strain evidence="4">FUKU-NW11</strain>
    </source>
</reference>
<name>A0ABX9F9Y0_9BURK</name>
<dbReference type="Proteomes" id="UP000251072">
    <property type="component" value="Unassembled WGS sequence"/>
</dbReference>
<proteinExistence type="predicted"/>
<feature type="coiled-coil region" evidence="1">
    <location>
        <begin position="16"/>
        <end position="54"/>
    </location>
</feature>
<organism evidence="3 4">
    <name type="scientific">Polynucleobacter paneuropaeus</name>
    <dbReference type="NCBI Taxonomy" id="2527775"/>
    <lineage>
        <taxon>Bacteria</taxon>
        <taxon>Pseudomonadati</taxon>
        <taxon>Pseudomonadota</taxon>
        <taxon>Betaproteobacteria</taxon>
        <taxon>Burkholderiales</taxon>
        <taxon>Burkholderiaceae</taxon>
        <taxon>Polynucleobacter</taxon>
    </lineage>
</organism>
<comment type="caution">
    <text evidence="3">The sequence shown here is derived from an EMBL/GenBank/DDBJ whole genome shotgun (WGS) entry which is preliminary data.</text>
</comment>
<dbReference type="EMBL" id="QMCH01000003">
    <property type="protein sequence ID" value="RAZ42309.1"/>
    <property type="molecule type" value="Genomic_DNA"/>
</dbReference>
<evidence type="ECO:0000256" key="2">
    <source>
        <dbReference type="SAM" id="MobiDB-lite"/>
    </source>
</evidence>
<sequence>MSEKNKVTPEERLELLKKKQLERDEAAQKAKEAVARLQKEIAEKKAKAQKALDDGYRKGIINIFNKYGALSVSCLEIEAWLKSKGFDLVIAKKDSKAPGNSEKTQKSTPIESEEELF</sequence>
<keyword evidence="4" id="KW-1185">Reference proteome</keyword>
<evidence type="ECO:0000256" key="1">
    <source>
        <dbReference type="SAM" id="Coils"/>
    </source>
</evidence>
<protein>
    <recommendedName>
        <fullName evidence="5">Mobilization protein</fullName>
    </recommendedName>
</protein>
<evidence type="ECO:0000313" key="4">
    <source>
        <dbReference type="Proteomes" id="UP000251072"/>
    </source>
</evidence>
<evidence type="ECO:0008006" key="5">
    <source>
        <dbReference type="Google" id="ProtNLM"/>
    </source>
</evidence>
<gene>
    <name evidence="3" type="ORF">DP176_07105</name>
</gene>